<reference evidence="2 3" key="2">
    <citation type="submission" date="2020-08" db="EMBL/GenBank/DDBJ databases">
        <authorList>
            <person name="Partida-Martinez L."/>
            <person name="Huntemann M."/>
            <person name="Clum A."/>
            <person name="Wang J."/>
            <person name="Palaniappan K."/>
            <person name="Ritter S."/>
            <person name="Chen I.-M."/>
            <person name="Stamatis D."/>
            <person name="Reddy T."/>
            <person name="O'Malley R."/>
            <person name="Daum C."/>
            <person name="Shapiro N."/>
            <person name="Ivanova N."/>
            <person name="Kyrpides N."/>
            <person name="Woyke T."/>
        </authorList>
    </citation>
    <scope>NUCLEOTIDE SEQUENCE [LARGE SCALE GENOMIC DNA]</scope>
    <source>
        <strain evidence="2 3">AS2.23</strain>
    </source>
</reference>
<dbReference type="Pfam" id="PF12680">
    <property type="entry name" value="SnoaL_2"/>
    <property type="match status" value="1"/>
</dbReference>
<dbReference type="Gene3D" id="3.10.450.50">
    <property type="match status" value="1"/>
</dbReference>
<name>A0A7W4TR75_KINRA</name>
<dbReference type="RefSeq" id="WP_183393068.1">
    <property type="nucleotide sequence ID" value="NZ_JACHVY010000008.1"/>
</dbReference>
<dbReference type="Proteomes" id="UP000533269">
    <property type="component" value="Unassembled WGS sequence"/>
</dbReference>
<dbReference type="InterPro" id="IPR037401">
    <property type="entry name" value="SnoaL-like"/>
</dbReference>
<evidence type="ECO:0000259" key="1">
    <source>
        <dbReference type="Pfam" id="PF12680"/>
    </source>
</evidence>
<accession>A0A7W4TR75</accession>
<organism evidence="2 3">
    <name type="scientific">Kineococcus radiotolerans</name>
    <dbReference type="NCBI Taxonomy" id="131568"/>
    <lineage>
        <taxon>Bacteria</taxon>
        <taxon>Bacillati</taxon>
        <taxon>Actinomycetota</taxon>
        <taxon>Actinomycetes</taxon>
        <taxon>Kineosporiales</taxon>
        <taxon>Kineosporiaceae</taxon>
        <taxon>Kineococcus</taxon>
    </lineage>
</organism>
<dbReference type="SUPFAM" id="SSF54427">
    <property type="entry name" value="NTF2-like"/>
    <property type="match status" value="1"/>
</dbReference>
<dbReference type="GO" id="GO:0016853">
    <property type="term" value="F:isomerase activity"/>
    <property type="evidence" value="ECO:0007669"/>
    <property type="project" value="UniProtKB-KW"/>
</dbReference>
<keyword evidence="2" id="KW-0413">Isomerase</keyword>
<reference evidence="2 3" key="1">
    <citation type="submission" date="2020-08" db="EMBL/GenBank/DDBJ databases">
        <title>The Agave Microbiome: Exploring the role of microbial communities in plant adaptations to desert environments.</title>
        <authorList>
            <person name="Partida-Martinez L.P."/>
        </authorList>
    </citation>
    <scope>NUCLEOTIDE SEQUENCE [LARGE SCALE GENOMIC DNA]</scope>
    <source>
        <strain evidence="2 3">AS2.23</strain>
    </source>
</reference>
<evidence type="ECO:0000313" key="2">
    <source>
        <dbReference type="EMBL" id="MBB2903460.1"/>
    </source>
</evidence>
<gene>
    <name evidence="2" type="ORF">FHR75_004302</name>
</gene>
<proteinExistence type="predicted"/>
<comment type="caution">
    <text evidence="2">The sequence shown here is derived from an EMBL/GenBank/DDBJ whole genome shotgun (WGS) entry which is preliminary data.</text>
</comment>
<protein>
    <submittedName>
        <fullName evidence="2">Ketosteroid isomerase-like protein</fullName>
    </submittedName>
</protein>
<feature type="domain" description="SnoaL-like" evidence="1">
    <location>
        <begin position="19"/>
        <end position="115"/>
    </location>
</feature>
<dbReference type="EMBL" id="JACHVY010000008">
    <property type="protein sequence ID" value="MBB2903460.1"/>
    <property type="molecule type" value="Genomic_DNA"/>
</dbReference>
<dbReference type="AlphaFoldDB" id="A0A7W4TR75"/>
<evidence type="ECO:0000313" key="3">
    <source>
        <dbReference type="Proteomes" id="UP000533269"/>
    </source>
</evidence>
<sequence length="123" mass="13662">MTHTDPRSDSRSDVLPGTVRDFLAASTVHDADTASAFLAADVVVVDQDETFRGREQVHAFLRNAGAEFEYTTEQTGARRVDDDHWVVTVRLEGNFPGGVAELDYRFTLREGLITELVIANHEV</sequence>
<dbReference type="InterPro" id="IPR032710">
    <property type="entry name" value="NTF2-like_dom_sf"/>
</dbReference>